<dbReference type="Proteomes" id="UP000006765">
    <property type="component" value="Unassembled WGS sequence"/>
</dbReference>
<protein>
    <submittedName>
        <fullName evidence="1">Uncharacterized protein</fullName>
    </submittedName>
</protein>
<evidence type="ECO:0000313" key="2">
    <source>
        <dbReference type="Proteomes" id="UP000006765"/>
    </source>
</evidence>
<dbReference type="AlphaFoldDB" id="K2HCU3"/>
<evidence type="ECO:0000313" key="1">
    <source>
        <dbReference type="EMBL" id="EKE45228.1"/>
    </source>
</evidence>
<sequence length="123" mass="13537">MDCRICHSDRLPAVLLVGTAEDRHAGARTCSARADISEADFPGICDIWSDDMPDIVVAPLFSRGFDSFDVARFLHHRGYRGMLRIVSAPLPRPDMVLSELRLAFPGLRMDIVTVTAAQAVRVA</sequence>
<comment type="caution">
    <text evidence="1">The sequence shown here is derived from an EMBL/GenBank/DDBJ whole genome shotgun (WGS) entry which is preliminary data.</text>
</comment>
<organism evidence="1 2">
    <name type="scientific">Oceaniovalibus guishaninsula JLT2003</name>
    <dbReference type="NCBI Taxonomy" id="1231392"/>
    <lineage>
        <taxon>Bacteria</taxon>
        <taxon>Pseudomonadati</taxon>
        <taxon>Pseudomonadota</taxon>
        <taxon>Alphaproteobacteria</taxon>
        <taxon>Rhodobacterales</taxon>
        <taxon>Roseobacteraceae</taxon>
        <taxon>Oceaniovalibus</taxon>
    </lineage>
</organism>
<accession>K2HCU3</accession>
<proteinExistence type="predicted"/>
<reference evidence="1 2" key="1">
    <citation type="journal article" date="2012" name="J. Bacteriol.">
        <title>Draft Genome Sequence of Oceaniovalibus guishaninsula JLT2003T.</title>
        <authorList>
            <person name="Tang K."/>
            <person name="Liu K."/>
            <person name="Jiao N."/>
        </authorList>
    </citation>
    <scope>NUCLEOTIDE SEQUENCE [LARGE SCALE GENOMIC DNA]</scope>
    <source>
        <strain evidence="1 2">JLT2003</strain>
    </source>
</reference>
<name>K2HCU3_9RHOB</name>
<dbReference type="EMBL" id="AMGO01000010">
    <property type="protein sequence ID" value="EKE45228.1"/>
    <property type="molecule type" value="Genomic_DNA"/>
</dbReference>
<gene>
    <name evidence="1" type="ORF">OCGS_0706</name>
</gene>
<keyword evidence="2" id="KW-1185">Reference proteome</keyword>